<sequence>MYFKTSDGIRIYFEVSGTGIPCLYLHGGPGYWSKSFQHIMNEPLGEKLQMVYLDQRGCGRSEHSEEEAYSLDRLISDIEELRNHLEIDEWLVMGHSFGGILAINYAEQFPERTKGIILANATLNMTESFMQQMRTGSEMLGLEWTGIAADSLSKFMNTYFGILTKLIEEGLYFKLQFVDTDKKKELDMIDNEGLDSDSNFQKFVFSSAEYFQDFTLLSGKIDNPVLVIAGKDDYAVGPSHHQSFKFNKMDVQVLTSGHHPYVENPATFKKVIMDFVENKMK</sequence>
<dbReference type="InterPro" id="IPR029058">
    <property type="entry name" value="AB_hydrolase_fold"/>
</dbReference>
<dbReference type="EMBL" id="BMLW01000007">
    <property type="protein sequence ID" value="GGP11894.1"/>
    <property type="molecule type" value="Genomic_DNA"/>
</dbReference>
<dbReference type="SUPFAM" id="SSF53474">
    <property type="entry name" value="alpha/beta-Hydrolases"/>
    <property type="match status" value="1"/>
</dbReference>
<organism evidence="4 5">
    <name type="scientific">Oceanobacillus neutriphilus</name>
    <dbReference type="NCBI Taxonomy" id="531815"/>
    <lineage>
        <taxon>Bacteria</taxon>
        <taxon>Bacillati</taxon>
        <taxon>Bacillota</taxon>
        <taxon>Bacilli</taxon>
        <taxon>Bacillales</taxon>
        <taxon>Bacillaceae</taxon>
        <taxon>Oceanobacillus</taxon>
    </lineage>
</organism>
<dbReference type="PRINTS" id="PR00111">
    <property type="entry name" value="ABHYDROLASE"/>
</dbReference>
<comment type="similarity">
    <text evidence="1">Belongs to the peptidase S33 family.</text>
</comment>
<dbReference type="Pfam" id="PF00561">
    <property type="entry name" value="Abhydrolase_1"/>
    <property type="match status" value="1"/>
</dbReference>
<keyword evidence="5" id="KW-1185">Reference proteome</keyword>
<comment type="caution">
    <text evidence="4">The sequence shown here is derived from an EMBL/GenBank/DDBJ whole genome shotgun (WGS) entry which is preliminary data.</text>
</comment>
<evidence type="ECO:0000259" key="3">
    <source>
        <dbReference type="Pfam" id="PF00561"/>
    </source>
</evidence>
<evidence type="ECO:0000256" key="2">
    <source>
        <dbReference type="ARBA" id="ARBA00022801"/>
    </source>
</evidence>
<feature type="domain" description="AB hydrolase-1" evidence="3">
    <location>
        <begin position="23"/>
        <end position="265"/>
    </location>
</feature>
<dbReference type="InterPro" id="IPR000073">
    <property type="entry name" value="AB_hydrolase_1"/>
</dbReference>
<accession>A0ABQ2NW22</accession>
<dbReference type="Proteomes" id="UP000641206">
    <property type="component" value="Unassembled WGS sequence"/>
</dbReference>
<keyword evidence="2" id="KW-0378">Hydrolase</keyword>
<evidence type="ECO:0000313" key="4">
    <source>
        <dbReference type="EMBL" id="GGP11894.1"/>
    </source>
</evidence>
<name>A0ABQ2NW22_9BACI</name>
<proteinExistence type="inferred from homology"/>
<dbReference type="Gene3D" id="3.40.50.1820">
    <property type="entry name" value="alpha/beta hydrolase"/>
    <property type="match status" value="1"/>
</dbReference>
<gene>
    <name evidence="4" type="ORF">GCM10011346_25720</name>
</gene>
<dbReference type="PRINTS" id="PR00793">
    <property type="entry name" value="PROAMNOPTASE"/>
</dbReference>
<dbReference type="InterPro" id="IPR002410">
    <property type="entry name" value="Peptidase_S33"/>
</dbReference>
<dbReference type="InterPro" id="IPR050266">
    <property type="entry name" value="AB_hydrolase_sf"/>
</dbReference>
<protein>
    <submittedName>
        <fullName evidence="4">Proline iminopeptidase</fullName>
    </submittedName>
</protein>
<reference evidence="5" key="1">
    <citation type="journal article" date="2019" name="Int. J. Syst. Evol. Microbiol.">
        <title>The Global Catalogue of Microorganisms (GCM) 10K type strain sequencing project: providing services to taxonomists for standard genome sequencing and annotation.</title>
        <authorList>
            <consortium name="The Broad Institute Genomics Platform"/>
            <consortium name="The Broad Institute Genome Sequencing Center for Infectious Disease"/>
            <person name="Wu L."/>
            <person name="Ma J."/>
        </authorList>
    </citation>
    <scope>NUCLEOTIDE SEQUENCE [LARGE SCALE GENOMIC DNA]</scope>
    <source>
        <strain evidence="5">CGMCC 1.7693</strain>
    </source>
</reference>
<evidence type="ECO:0000256" key="1">
    <source>
        <dbReference type="ARBA" id="ARBA00010088"/>
    </source>
</evidence>
<evidence type="ECO:0000313" key="5">
    <source>
        <dbReference type="Proteomes" id="UP000641206"/>
    </source>
</evidence>
<dbReference type="PANTHER" id="PTHR43798">
    <property type="entry name" value="MONOACYLGLYCEROL LIPASE"/>
    <property type="match status" value="1"/>
</dbReference>
<dbReference type="RefSeq" id="WP_077604866.1">
    <property type="nucleotide sequence ID" value="NZ_BMLW01000007.1"/>
</dbReference>